<evidence type="ECO:0008006" key="3">
    <source>
        <dbReference type="Google" id="ProtNLM"/>
    </source>
</evidence>
<evidence type="ECO:0000313" key="1">
    <source>
        <dbReference type="EMBL" id="KAA8526516.1"/>
    </source>
</evidence>
<dbReference type="PANTHER" id="PTHR36264:SF5">
    <property type="entry name" value="SET DOMAIN-CONTAINING PROTEIN"/>
    <property type="match status" value="1"/>
</dbReference>
<proteinExistence type="predicted"/>
<protein>
    <recommendedName>
        <fullName evidence="3">TF-B3 domain-containing protein</fullName>
    </recommendedName>
</protein>
<dbReference type="OrthoDB" id="911161at2759"/>
<reference evidence="1 2" key="1">
    <citation type="submission" date="2019-09" db="EMBL/GenBank/DDBJ databases">
        <title>A chromosome-level genome assembly of the Chinese tupelo Nyssa sinensis.</title>
        <authorList>
            <person name="Yang X."/>
            <person name="Kang M."/>
            <person name="Yang Y."/>
            <person name="Xiong H."/>
            <person name="Wang M."/>
            <person name="Zhang Z."/>
            <person name="Wang Z."/>
            <person name="Wu H."/>
            <person name="Ma T."/>
            <person name="Liu J."/>
            <person name="Xi Z."/>
        </authorList>
    </citation>
    <scope>NUCLEOTIDE SEQUENCE [LARGE SCALE GENOMIC DNA]</scope>
    <source>
        <strain evidence="1">J267</strain>
        <tissue evidence="1">Leaf</tissue>
    </source>
</reference>
<gene>
    <name evidence="1" type="ORF">F0562_008281</name>
</gene>
<organism evidence="1 2">
    <name type="scientific">Nyssa sinensis</name>
    <dbReference type="NCBI Taxonomy" id="561372"/>
    <lineage>
        <taxon>Eukaryota</taxon>
        <taxon>Viridiplantae</taxon>
        <taxon>Streptophyta</taxon>
        <taxon>Embryophyta</taxon>
        <taxon>Tracheophyta</taxon>
        <taxon>Spermatophyta</taxon>
        <taxon>Magnoliopsida</taxon>
        <taxon>eudicotyledons</taxon>
        <taxon>Gunneridae</taxon>
        <taxon>Pentapetalae</taxon>
        <taxon>asterids</taxon>
        <taxon>Cornales</taxon>
        <taxon>Nyssaceae</taxon>
        <taxon>Nyssa</taxon>
    </lineage>
</organism>
<dbReference type="AlphaFoldDB" id="A0A5J5A9M3"/>
<dbReference type="PANTHER" id="PTHR36264">
    <property type="entry name" value="SET DOMAIN-CONTAINING PROTEIN"/>
    <property type="match status" value="1"/>
</dbReference>
<sequence length="139" mass="16209">MMKKIFYYNLVPSKAEEDVAKITNIPFQGNRFLVEIRDVYPPPPPDPNNPWQIRKRLTASDVVTGKLKLSHNETFDHIFRHWTLDMANYVIMGHKAPVVVWDVTDDVSPKRLANPGDEVGLFWEMRNGAFQFKLLRRDV</sequence>
<dbReference type="Proteomes" id="UP000325577">
    <property type="component" value="Linkage Group LG3"/>
</dbReference>
<accession>A0A5J5A9M3</accession>
<evidence type="ECO:0000313" key="2">
    <source>
        <dbReference type="Proteomes" id="UP000325577"/>
    </source>
</evidence>
<dbReference type="EMBL" id="CM018046">
    <property type="protein sequence ID" value="KAA8526516.1"/>
    <property type="molecule type" value="Genomic_DNA"/>
</dbReference>
<name>A0A5J5A9M3_9ASTE</name>
<keyword evidence="2" id="KW-1185">Reference proteome</keyword>